<accession>A0A6C0BNR6</accession>
<dbReference type="EMBL" id="MN739203">
    <property type="protein sequence ID" value="QHS93411.1"/>
    <property type="molecule type" value="Genomic_DNA"/>
</dbReference>
<evidence type="ECO:0000313" key="1">
    <source>
        <dbReference type="EMBL" id="QHS93411.1"/>
    </source>
</evidence>
<sequence>MSSSLGFPLFMGRNQFFQCDLCNAPHESVTFSESLGKSLCDQCANDQIYAGDLLIHARLWNDYCEVQQQRLRKKQLEKIQNQDSSQ</sequence>
<organism evidence="1">
    <name type="scientific">viral metagenome</name>
    <dbReference type="NCBI Taxonomy" id="1070528"/>
    <lineage>
        <taxon>unclassified sequences</taxon>
        <taxon>metagenomes</taxon>
        <taxon>organismal metagenomes</taxon>
    </lineage>
</organism>
<protein>
    <submittedName>
        <fullName evidence="1">Uncharacterized protein</fullName>
    </submittedName>
</protein>
<proteinExistence type="predicted"/>
<reference evidence="1" key="1">
    <citation type="journal article" date="2020" name="Nature">
        <title>Giant virus diversity and host interactions through global metagenomics.</title>
        <authorList>
            <person name="Schulz F."/>
            <person name="Roux S."/>
            <person name="Paez-Espino D."/>
            <person name="Jungbluth S."/>
            <person name="Walsh D.A."/>
            <person name="Denef V.J."/>
            <person name="McMahon K.D."/>
            <person name="Konstantinidis K.T."/>
            <person name="Eloe-Fadrosh E.A."/>
            <person name="Kyrpides N.C."/>
            <person name="Woyke T."/>
        </authorList>
    </citation>
    <scope>NUCLEOTIDE SEQUENCE</scope>
    <source>
        <strain evidence="1">GVMAG-M-3300017989-17</strain>
    </source>
</reference>
<dbReference type="AlphaFoldDB" id="A0A6C0BNR6"/>
<name>A0A6C0BNR6_9ZZZZ</name>